<dbReference type="PANTHER" id="PTHR30575:SF3">
    <property type="entry name" value="PEPTIDASE M20 DIMERISATION DOMAIN-CONTAINING PROTEIN"/>
    <property type="match status" value="1"/>
</dbReference>
<dbReference type="GO" id="GO:0005737">
    <property type="term" value="C:cytoplasm"/>
    <property type="evidence" value="ECO:0007669"/>
    <property type="project" value="TreeGrafter"/>
</dbReference>
<evidence type="ECO:0000313" key="1">
    <source>
        <dbReference type="EMBL" id="NBG88480.1"/>
    </source>
</evidence>
<dbReference type="InterPro" id="IPR052030">
    <property type="entry name" value="Peptidase_M20/M20A_hydrolases"/>
</dbReference>
<dbReference type="Proteomes" id="UP000449710">
    <property type="component" value="Unassembled WGS sequence"/>
</dbReference>
<dbReference type="EMBL" id="SUMG01000008">
    <property type="protein sequence ID" value="NBG88480.1"/>
    <property type="molecule type" value="Genomic_DNA"/>
</dbReference>
<comment type="caution">
    <text evidence="1">The sequence shown here is derived from an EMBL/GenBank/DDBJ whole genome shotgun (WGS) entry which is preliminary data.</text>
</comment>
<dbReference type="GO" id="GO:0016805">
    <property type="term" value="F:dipeptidase activity"/>
    <property type="evidence" value="ECO:0007669"/>
    <property type="project" value="TreeGrafter"/>
</dbReference>
<evidence type="ECO:0000313" key="2">
    <source>
        <dbReference type="Proteomes" id="UP000449710"/>
    </source>
</evidence>
<keyword evidence="2" id="KW-1185">Reference proteome</keyword>
<proteinExistence type="predicted"/>
<dbReference type="SUPFAM" id="SSF53187">
    <property type="entry name" value="Zn-dependent exopeptidases"/>
    <property type="match status" value="1"/>
</dbReference>
<dbReference type="AlphaFoldDB" id="A0AA43XKC5"/>
<protein>
    <submittedName>
        <fullName evidence="1">Uncharacterized protein</fullName>
    </submittedName>
</protein>
<gene>
    <name evidence="1" type="ORF">ISALK_08190</name>
</gene>
<dbReference type="PANTHER" id="PTHR30575">
    <property type="entry name" value="PEPTIDASE M20"/>
    <property type="match status" value="1"/>
</dbReference>
<dbReference type="Gene3D" id="3.40.630.10">
    <property type="entry name" value="Zn peptidases"/>
    <property type="match status" value="1"/>
</dbReference>
<name>A0AA43XKC5_9CLOT</name>
<accession>A0AA43XKC5</accession>
<dbReference type="GO" id="GO:0071713">
    <property type="term" value="F:para-aminobenzoyl-glutamate hydrolase activity"/>
    <property type="evidence" value="ECO:0007669"/>
    <property type="project" value="TreeGrafter"/>
</dbReference>
<dbReference type="GO" id="GO:0046657">
    <property type="term" value="P:folic acid catabolic process"/>
    <property type="evidence" value="ECO:0007669"/>
    <property type="project" value="TreeGrafter"/>
</dbReference>
<reference evidence="1 2" key="1">
    <citation type="submission" date="2019-04" db="EMBL/GenBank/DDBJ databases">
        <title>Isachenkonia alkalipeptolytica gen. nov. sp. nov. a new anaerobic, alkiliphilic organothrophic bacterium capable to reduce synthesized ferrihydrite isolated from a soda lake.</title>
        <authorList>
            <person name="Toshchakov S.V."/>
            <person name="Zavarzina D.G."/>
            <person name="Zhilina T.N."/>
            <person name="Kostrikina N.A."/>
            <person name="Kublanov I.V."/>
        </authorList>
    </citation>
    <scope>NUCLEOTIDE SEQUENCE [LARGE SCALE GENOMIC DNA]</scope>
    <source>
        <strain evidence="1 2">Z-1701</strain>
    </source>
</reference>
<dbReference type="RefSeq" id="WP_160721122.1">
    <property type="nucleotide sequence ID" value="NZ_SUMG01000008.1"/>
</dbReference>
<sequence length="325" mass="36574">MSKKILKELVCNSIDDHRKEILRIAREIQSHPELGFKEEYLSKKIAKVFEKMDLDVEDHLALTGCKATINEDLRGPNLAVIAALDAGLNPSQPDANEEGIVHNGGNNHQIAMMIGIAFGLIKSHAVQNLDGKVTFVAVPAQESVDLEYRDHLIENGKIHYRYGIQELLKRECFDEIDIALSIQNMDLGDIKTKLVISPNHPSIPVYDGLGVIFQENAKLFYGESQIKWSENIIRDEFFNIQELSKVMPTLQPLAGGVRGVRGGKDFELMDKDTAYIIPAKIMALTIVDLLYDNAKKTRKILKNHNPPKTIEEYLNENQNLQSCTE</sequence>
<organism evidence="1 2">
    <name type="scientific">Isachenkonia alkalipeptolytica</name>
    <dbReference type="NCBI Taxonomy" id="2565777"/>
    <lineage>
        <taxon>Bacteria</taxon>
        <taxon>Bacillati</taxon>
        <taxon>Bacillota</taxon>
        <taxon>Clostridia</taxon>
        <taxon>Eubacteriales</taxon>
        <taxon>Clostridiaceae</taxon>
        <taxon>Isachenkonia</taxon>
    </lineage>
</organism>